<gene>
    <name evidence="2" type="ORF">BL253_20630</name>
</gene>
<name>A0A1V2I9N8_9ACTN</name>
<keyword evidence="3" id="KW-1185">Reference proteome</keyword>
<dbReference type="InterPro" id="IPR014729">
    <property type="entry name" value="Rossmann-like_a/b/a_fold"/>
</dbReference>
<dbReference type="STRING" id="1834516.BL253_20630"/>
<proteinExistence type="predicted"/>
<evidence type="ECO:0000313" key="2">
    <source>
        <dbReference type="EMBL" id="ONH28013.1"/>
    </source>
</evidence>
<accession>A0A1V2I9N8</accession>
<comment type="caution">
    <text evidence="2">The sequence shown here is derived from an EMBL/GenBank/DDBJ whole genome shotgun (WGS) entry which is preliminary data.</text>
</comment>
<dbReference type="RefSeq" id="WP_076818823.1">
    <property type="nucleotide sequence ID" value="NZ_MOMC01000043.1"/>
</dbReference>
<evidence type="ECO:0000256" key="1">
    <source>
        <dbReference type="SAM" id="MobiDB-lite"/>
    </source>
</evidence>
<dbReference type="Gene3D" id="3.40.50.620">
    <property type="entry name" value="HUPs"/>
    <property type="match status" value="1"/>
</dbReference>
<dbReference type="Proteomes" id="UP000188929">
    <property type="component" value="Unassembled WGS sequence"/>
</dbReference>
<dbReference type="SUPFAM" id="SSF52402">
    <property type="entry name" value="Adenine nucleotide alpha hydrolases-like"/>
    <property type="match status" value="1"/>
</dbReference>
<reference evidence="3" key="1">
    <citation type="submission" date="2016-10" db="EMBL/GenBank/DDBJ databases">
        <title>Frankia sp. NRRL B-16386 Genome sequencing.</title>
        <authorList>
            <person name="Ghodhbane-Gtari F."/>
            <person name="Swanson E."/>
            <person name="Gueddou A."/>
            <person name="Hezbri K."/>
            <person name="Ktari K."/>
            <person name="Nouioui I."/>
            <person name="Morris K."/>
            <person name="Simpson S."/>
            <person name="Abebe-Akele F."/>
            <person name="Thomas K."/>
            <person name="Gtari M."/>
            <person name="Tisa L.S."/>
        </authorList>
    </citation>
    <scope>NUCLEOTIDE SEQUENCE [LARGE SCALE GENOMIC DNA]</scope>
    <source>
        <strain evidence="3">NRRL B-16386</strain>
    </source>
</reference>
<evidence type="ECO:0000313" key="3">
    <source>
        <dbReference type="Proteomes" id="UP000188929"/>
    </source>
</evidence>
<feature type="region of interest" description="Disordered" evidence="1">
    <location>
        <begin position="1"/>
        <end position="23"/>
    </location>
</feature>
<organism evidence="2 3">
    <name type="scientific">Pseudofrankia asymbiotica</name>
    <dbReference type="NCBI Taxonomy" id="1834516"/>
    <lineage>
        <taxon>Bacteria</taxon>
        <taxon>Bacillati</taxon>
        <taxon>Actinomycetota</taxon>
        <taxon>Actinomycetes</taxon>
        <taxon>Frankiales</taxon>
        <taxon>Frankiaceae</taxon>
        <taxon>Pseudofrankia</taxon>
    </lineage>
</organism>
<protein>
    <recommendedName>
        <fullName evidence="4">Universal stress protein UspA</fullName>
    </recommendedName>
</protein>
<dbReference type="AlphaFoldDB" id="A0A1V2I9N8"/>
<evidence type="ECO:0008006" key="4">
    <source>
        <dbReference type="Google" id="ProtNLM"/>
    </source>
</evidence>
<dbReference type="EMBL" id="MOMC01000043">
    <property type="protein sequence ID" value="ONH28013.1"/>
    <property type="molecule type" value="Genomic_DNA"/>
</dbReference>
<sequence length="174" mass="18258">MLAFRRSARSAPEPRASRTDAPAVLPELPPAVAGRVRVVAVVDQGERGARAFAWACGYVGRTPGAALVGVVVDTGPARFMPTFEMSCGPVVVGQMAEYLGLAEQVVALREEADHRGVEAHLAYSDDSVGAVLDAVLGEGADLVVVGFRGSGRSGLGWNPLRRLMRRGLPVVTIP</sequence>